<proteinExistence type="predicted"/>
<dbReference type="PROSITE" id="PS51482">
    <property type="entry name" value="DEGV"/>
    <property type="match status" value="1"/>
</dbReference>
<dbReference type="SUPFAM" id="SSF82549">
    <property type="entry name" value="DAK1/DegV-like"/>
    <property type="match status" value="1"/>
</dbReference>
<dbReference type="PANTHER" id="PTHR33434">
    <property type="entry name" value="DEGV DOMAIN-CONTAINING PROTEIN DR_1986-RELATED"/>
    <property type="match status" value="1"/>
</dbReference>
<accession>A0A929QTC0</accession>
<protein>
    <submittedName>
        <fullName evidence="3">DegV family protein</fullName>
    </submittedName>
</protein>
<dbReference type="InterPro" id="IPR050270">
    <property type="entry name" value="DegV_domain_contain"/>
</dbReference>
<comment type="function">
    <text evidence="1">May bind long-chain fatty acids, such as palmitate, and may play a role in lipid transport or fatty acid metabolism.</text>
</comment>
<organism evidence="3 4">
    <name type="scientific">Abiotrophia defectiva</name>
    <name type="common">Streptococcus defectivus</name>
    <dbReference type="NCBI Taxonomy" id="46125"/>
    <lineage>
        <taxon>Bacteria</taxon>
        <taxon>Bacillati</taxon>
        <taxon>Bacillota</taxon>
        <taxon>Bacilli</taxon>
        <taxon>Lactobacillales</taxon>
        <taxon>Aerococcaceae</taxon>
        <taxon>Abiotrophia</taxon>
    </lineage>
</organism>
<dbReference type="Pfam" id="PF02645">
    <property type="entry name" value="DegV"/>
    <property type="match status" value="1"/>
</dbReference>
<dbReference type="Gene3D" id="3.30.1180.10">
    <property type="match status" value="1"/>
</dbReference>
<name>A0A929QTC0_ABIDE</name>
<dbReference type="NCBIfam" id="TIGR00762">
    <property type="entry name" value="DegV"/>
    <property type="match status" value="1"/>
</dbReference>
<dbReference type="InterPro" id="IPR003797">
    <property type="entry name" value="DegV"/>
</dbReference>
<reference evidence="3" key="1">
    <citation type="submission" date="2020-04" db="EMBL/GenBank/DDBJ databases">
        <title>Deep metagenomics examines the oral microbiome during advanced dental caries in children, revealing novel taxa and co-occurrences with host molecules.</title>
        <authorList>
            <person name="Baker J.L."/>
            <person name="Morton J.T."/>
            <person name="Dinis M."/>
            <person name="Alvarez R."/>
            <person name="Tran N.C."/>
            <person name="Knight R."/>
            <person name="Edlund A."/>
        </authorList>
    </citation>
    <scope>NUCLEOTIDE SEQUENCE</scope>
    <source>
        <strain evidence="3">JCVI_23_bin.16</strain>
    </source>
</reference>
<dbReference type="Gene3D" id="2.20.28.50">
    <property type="entry name" value="degv family protein"/>
    <property type="match status" value="1"/>
</dbReference>
<evidence type="ECO:0000256" key="2">
    <source>
        <dbReference type="ARBA" id="ARBA00023121"/>
    </source>
</evidence>
<dbReference type="PANTHER" id="PTHR33434:SF2">
    <property type="entry name" value="FATTY ACID-BINDING PROTEIN TM_1468"/>
    <property type="match status" value="1"/>
</dbReference>
<gene>
    <name evidence="3" type="ORF">HXK00_05700</name>
</gene>
<dbReference type="Gene3D" id="3.40.50.10440">
    <property type="entry name" value="Dihydroxyacetone kinase, domain 1"/>
    <property type="match status" value="1"/>
</dbReference>
<dbReference type="GO" id="GO:0008289">
    <property type="term" value="F:lipid binding"/>
    <property type="evidence" value="ECO:0007669"/>
    <property type="project" value="UniProtKB-KW"/>
</dbReference>
<sequence length="281" mass="30274">MKWKLVADSGATISPDLFAGTDVAFELVPLMINIGTQVYVDDANLDMATFVKDMQDSKEASSTACPSPQAYANAFEGAENVICFTLSSGLSGSYNSAQLGRNMALEENPLANIYIFDCLSAGTENDLLIAKGLELVESGLDFDQVVASLKDYHQKTDVVFILESVDNLVKAGRVNRLVGGMIGLLGIRLIGVRTPEGKIEIGTKSKGSKRAVKATVEEMLKHGYQGGKVAISHSDNPEVVEAVSALLREHYPQAQIEVVDFNGLCTFYAQYHGLIIGFEKA</sequence>
<evidence type="ECO:0000256" key="1">
    <source>
        <dbReference type="ARBA" id="ARBA00003238"/>
    </source>
</evidence>
<dbReference type="Proteomes" id="UP000757900">
    <property type="component" value="Unassembled WGS sequence"/>
</dbReference>
<dbReference type="EMBL" id="JABZFV010000134">
    <property type="protein sequence ID" value="MBF0935121.1"/>
    <property type="molecule type" value="Genomic_DNA"/>
</dbReference>
<evidence type="ECO:0000313" key="3">
    <source>
        <dbReference type="EMBL" id="MBF0935121.1"/>
    </source>
</evidence>
<comment type="caution">
    <text evidence="3">The sequence shown here is derived from an EMBL/GenBank/DDBJ whole genome shotgun (WGS) entry which is preliminary data.</text>
</comment>
<evidence type="ECO:0000313" key="4">
    <source>
        <dbReference type="Proteomes" id="UP000757900"/>
    </source>
</evidence>
<dbReference type="AlphaFoldDB" id="A0A929QTC0"/>
<keyword evidence="2" id="KW-0446">Lipid-binding</keyword>
<dbReference type="InterPro" id="IPR043168">
    <property type="entry name" value="DegV_C"/>
</dbReference>